<evidence type="ECO:0000256" key="1">
    <source>
        <dbReference type="SAM" id="MobiDB-lite"/>
    </source>
</evidence>
<evidence type="ECO:0000313" key="4">
    <source>
        <dbReference type="RefSeq" id="XP_026687055.1"/>
    </source>
</evidence>
<dbReference type="Proteomes" id="UP000079169">
    <property type="component" value="Unplaced"/>
</dbReference>
<name>A0A1S3DL77_DIACI</name>
<feature type="compositionally biased region" description="Pro residues" evidence="1">
    <location>
        <begin position="1"/>
        <end position="12"/>
    </location>
</feature>
<evidence type="ECO:0000313" key="2">
    <source>
        <dbReference type="Proteomes" id="UP000079169"/>
    </source>
</evidence>
<keyword evidence="3" id="KW-0418">Kinase</keyword>
<protein>
    <submittedName>
        <fullName evidence="4">Activated Cdc42 kinase-like isoform X1</fullName>
    </submittedName>
    <submittedName>
        <fullName evidence="3">Activated Cdc42 kinase-like isoform X2</fullName>
    </submittedName>
</protein>
<dbReference type="STRING" id="121845.A0A1S3DL77"/>
<accession>A0A1S3DL77</accession>
<dbReference type="GO" id="GO:0016301">
    <property type="term" value="F:kinase activity"/>
    <property type="evidence" value="ECO:0007669"/>
    <property type="project" value="UniProtKB-KW"/>
</dbReference>
<dbReference type="GeneID" id="103519949"/>
<sequence>MADTPPTSPVEEPPYLGLEDDPPADTSGSFDDRIASDIAALDNLECEEEATRPAPLSHCSDHVSCEDLLEFSKDTKGKERGVSSDEVRIMTKIFGAKISPDQCVSILNAVDWNIHRAIKLTRLEMLLEDNHCNGMDRQGQVSALESAAWDVTKAATMLISN</sequence>
<feature type="region of interest" description="Disordered" evidence="1">
    <location>
        <begin position="1"/>
        <end position="32"/>
    </location>
</feature>
<organism evidence="3">
    <name type="scientific">Diaphorina citri</name>
    <name type="common">Asian citrus psyllid</name>
    <dbReference type="NCBI Taxonomy" id="121845"/>
    <lineage>
        <taxon>Eukaryota</taxon>
        <taxon>Metazoa</taxon>
        <taxon>Ecdysozoa</taxon>
        <taxon>Arthropoda</taxon>
        <taxon>Hexapoda</taxon>
        <taxon>Insecta</taxon>
        <taxon>Pterygota</taxon>
        <taxon>Neoptera</taxon>
        <taxon>Paraneoptera</taxon>
        <taxon>Hemiptera</taxon>
        <taxon>Sternorrhyncha</taxon>
        <taxon>Psylloidea</taxon>
        <taxon>Psyllidae</taxon>
        <taxon>Diaphorininae</taxon>
        <taxon>Diaphorina</taxon>
    </lineage>
</organism>
<dbReference type="OMA" id="WNIHRAI"/>
<keyword evidence="3" id="KW-0808">Transferase</keyword>
<keyword evidence="2" id="KW-1185">Reference proteome</keyword>
<dbReference type="RefSeq" id="XP_008483260.1">
    <property type="nucleotide sequence ID" value="XM_008485038.3"/>
</dbReference>
<dbReference type="RefSeq" id="XP_026687055.1">
    <property type="nucleotide sequence ID" value="XM_026831254.1"/>
</dbReference>
<proteinExistence type="predicted"/>
<reference evidence="3" key="1">
    <citation type="submission" date="2023-09" db="UniProtKB">
        <authorList>
            <consortium name="RefSeq"/>
        </authorList>
    </citation>
    <scope>IDENTIFICATION</scope>
</reference>
<dbReference type="AlphaFoldDB" id="A0A1S3DL77"/>
<gene>
    <name evidence="3 4" type="primary">LOC103519949</name>
</gene>
<dbReference type="PaxDb" id="121845-A0A1S3DL77"/>
<dbReference type="KEGG" id="dci:103519949"/>
<evidence type="ECO:0000313" key="3">
    <source>
        <dbReference type="RefSeq" id="XP_008483260.1"/>
    </source>
</evidence>